<dbReference type="PROSITE" id="PS50005">
    <property type="entry name" value="TPR"/>
    <property type="match status" value="3"/>
</dbReference>
<dbReference type="SMART" id="SM00028">
    <property type="entry name" value="TPR"/>
    <property type="match status" value="4"/>
</dbReference>
<keyword evidence="2" id="KW-0808">Transferase</keyword>
<dbReference type="Pfam" id="PF13432">
    <property type="entry name" value="TPR_16"/>
    <property type="match status" value="2"/>
</dbReference>
<dbReference type="Gene3D" id="1.25.40.10">
    <property type="entry name" value="Tetratricopeptide repeat domain"/>
    <property type="match status" value="1"/>
</dbReference>
<dbReference type="Gene3D" id="3.40.50.150">
    <property type="entry name" value="Vaccinia Virus protein VP39"/>
    <property type="match status" value="1"/>
</dbReference>
<reference evidence="6 7" key="1">
    <citation type="journal article" date="2023" name="Int. J. Syst. Evol. Microbiol.">
        <title>Methylocystis iwaonis sp. nov., a type II methane-oxidizing bacterium from surface soil of a rice paddy field in Japan, and emended description of the genus Methylocystis (ex Whittenbury et al. 1970) Bowman et al. 1993.</title>
        <authorList>
            <person name="Kaise H."/>
            <person name="Sawadogo J.B."/>
            <person name="Alam M.S."/>
            <person name="Ueno C."/>
            <person name="Dianou D."/>
            <person name="Shinjo R."/>
            <person name="Asakawa S."/>
        </authorList>
    </citation>
    <scope>NUCLEOTIDE SEQUENCE [LARGE SCALE GENOMIC DNA]</scope>
    <source>
        <strain evidence="6 7">SS37A-Re</strain>
    </source>
</reference>
<organism evidence="6 7">
    <name type="scientific">Methylocystis iwaonis</name>
    <dbReference type="NCBI Taxonomy" id="2885079"/>
    <lineage>
        <taxon>Bacteria</taxon>
        <taxon>Pseudomonadati</taxon>
        <taxon>Pseudomonadota</taxon>
        <taxon>Alphaproteobacteria</taxon>
        <taxon>Hyphomicrobiales</taxon>
        <taxon>Methylocystaceae</taxon>
        <taxon>Methylocystis</taxon>
    </lineage>
</organism>
<dbReference type="Proteomes" id="UP001317629">
    <property type="component" value="Chromosome"/>
</dbReference>
<dbReference type="InterPro" id="IPR019734">
    <property type="entry name" value="TPR_rpt"/>
</dbReference>
<accession>A0ABM8E8E3</accession>
<protein>
    <submittedName>
        <fullName evidence="6">SAM-dependent methyltransferase</fullName>
    </submittedName>
</protein>
<dbReference type="GO" id="GO:0008168">
    <property type="term" value="F:methyltransferase activity"/>
    <property type="evidence" value="ECO:0007669"/>
    <property type="project" value="UniProtKB-KW"/>
</dbReference>
<dbReference type="InterPro" id="IPR011990">
    <property type="entry name" value="TPR-like_helical_dom_sf"/>
</dbReference>
<keyword evidence="1 6" id="KW-0489">Methyltransferase</keyword>
<feature type="domain" description="Methyltransferase type 11" evidence="5">
    <location>
        <begin position="339"/>
        <end position="430"/>
    </location>
</feature>
<evidence type="ECO:0000256" key="4">
    <source>
        <dbReference type="PROSITE-ProRule" id="PRU00339"/>
    </source>
</evidence>
<evidence type="ECO:0000256" key="1">
    <source>
        <dbReference type="ARBA" id="ARBA00022603"/>
    </source>
</evidence>
<proteinExistence type="predicted"/>
<name>A0ABM8E8E3_9HYPH</name>
<keyword evidence="3" id="KW-0949">S-adenosyl-L-methionine</keyword>
<evidence type="ECO:0000256" key="2">
    <source>
        <dbReference type="ARBA" id="ARBA00022679"/>
    </source>
</evidence>
<dbReference type="RefSeq" id="WP_281931771.1">
    <property type="nucleotide sequence ID" value="NZ_AP027142.1"/>
</dbReference>
<dbReference type="PANTHER" id="PTHR43464">
    <property type="entry name" value="METHYLTRANSFERASE"/>
    <property type="match status" value="1"/>
</dbReference>
<feature type="repeat" description="TPR" evidence="4">
    <location>
        <begin position="99"/>
        <end position="132"/>
    </location>
</feature>
<evidence type="ECO:0000313" key="6">
    <source>
        <dbReference type="EMBL" id="BDV34137.1"/>
    </source>
</evidence>
<sequence length="492" mass="52506">MAFERPAAPATNVQNAGLPAASPIDPAAWEAANLRRQGLSLWAVGALVEATELLESAARLAPADARILSDFGSLLYATGRPAEAVHYLSTSLRIDPAHPQTWLMLANAAHALGDMNVAEQAFLAALDIAPNLPGAVTGLGLLHFELRRFESAERLLSAVASDQAATGPAIYACLGEAQRMLGQFSQARESFQKAAAGFPLEAGIQRKYARVALVAAAIDEPVEAALRVYETAAGDHAEDVETVLRDAFQMLCGFGHEAGAIRLAEALLDLAPEDRVIRYHLDALQGTAHARAPDAYLTACFDKFAPNFETQLIDVLGYSLPATCEKLLSETGRRFGKVLDLGCGTGLAAPFLARLGEELTGVDISAGMLEKAEERGLYHRLVESEAIAFLAADDARFDLVTALDVLVYFGDLSTLFEQTAQRLTPGGLFVTSFETGEGADYRLRPCGRFAHAPDYVAAVAGTRFETLTRVATTLRLEASAPVAGEVVVLRRL</sequence>
<keyword evidence="4" id="KW-0802">TPR repeat</keyword>
<dbReference type="InterPro" id="IPR013216">
    <property type="entry name" value="Methyltransf_11"/>
</dbReference>
<evidence type="ECO:0000256" key="3">
    <source>
        <dbReference type="ARBA" id="ARBA00022691"/>
    </source>
</evidence>
<dbReference type="SUPFAM" id="SSF53335">
    <property type="entry name" value="S-adenosyl-L-methionine-dependent methyltransferases"/>
    <property type="match status" value="1"/>
</dbReference>
<feature type="repeat" description="TPR" evidence="4">
    <location>
        <begin position="65"/>
        <end position="98"/>
    </location>
</feature>
<dbReference type="SUPFAM" id="SSF48452">
    <property type="entry name" value="TPR-like"/>
    <property type="match status" value="1"/>
</dbReference>
<dbReference type="PANTHER" id="PTHR43464:SF19">
    <property type="entry name" value="UBIQUINONE BIOSYNTHESIS O-METHYLTRANSFERASE, MITOCHONDRIAL"/>
    <property type="match status" value="1"/>
</dbReference>
<gene>
    <name evidence="6" type="ORF">SS37A_16660</name>
</gene>
<dbReference type="CDD" id="cd02440">
    <property type="entry name" value="AdoMet_MTases"/>
    <property type="match status" value="1"/>
</dbReference>
<dbReference type="EMBL" id="AP027142">
    <property type="protein sequence ID" value="BDV34137.1"/>
    <property type="molecule type" value="Genomic_DNA"/>
</dbReference>
<dbReference type="InterPro" id="IPR029063">
    <property type="entry name" value="SAM-dependent_MTases_sf"/>
</dbReference>
<evidence type="ECO:0000259" key="5">
    <source>
        <dbReference type="Pfam" id="PF08241"/>
    </source>
</evidence>
<dbReference type="GO" id="GO:0032259">
    <property type="term" value="P:methylation"/>
    <property type="evidence" value="ECO:0007669"/>
    <property type="project" value="UniProtKB-KW"/>
</dbReference>
<dbReference type="Pfam" id="PF08241">
    <property type="entry name" value="Methyltransf_11"/>
    <property type="match status" value="1"/>
</dbReference>
<feature type="repeat" description="TPR" evidence="4">
    <location>
        <begin position="168"/>
        <end position="201"/>
    </location>
</feature>
<evidence type="ECO:0000313" key="7">
    <source>
        <dbReference type="Proteomes" id="UP001317629"/>
    </source>
</evidence>
<keyword evidence="7" id="KW-1185">Reference proteome</keyword>